<dbReference type="SUPFAM" id="SSF51735">
    <property type="entry name" value="NAD(P)-binding Rossmann-fold domains"/>
    <property type="match status" value="1"/>
</dbReference>
<dbReference type="Gene3D" id="3.40.50.720">
    <property type="entry name" value="NAD(P)-binding Rossmann-like Domain"/>
    <property type="match status" value="1"/>
</dbReference>
<sequence>MDTTQRTDPSDLFSAKGLVIVITGAGSGIGLSFTKTLHSTSPHKIYALARRLPLLQSIAASLDPSGTVITPLECDITSPTSIAAAVSHIEKETGYIDVLINNAGVTGPDHRGIYEAGSIEQVRDVLLGEWEKWEATYATNTTAVVGVSAAFLPLLDRGNERRGWVNGKLGPGEGPRERKTVQKKEKGDEEVDMSDERTSQIITVASIAAFNRHVTAGFAYSASKAGAVSVGKTLATALAGWGVRSNVIAPGIYPSDMTTSAPKQFPVDKVPAGRQGSLGEIGGAVLYLVGKSGAYVNGDVLITDGGRLSVHPATY</sequence>
<dbReference type="InterPro" id="IPR036291">
    <property type="entry name" value="NAD(P)-bd_dom_sf"/>
</dbReference>
<evidence type="ECO:0000256" key="3">
    <source>
        <dbReference type="ARBA" id="ARBA00023002"/>
    </source>
</evidence>
<dbReference type="CDD" id="cd05233">
    <property type="entry name" value="SDR_c"/>
    <property type="match status" value="1"/>
</dbReference>
<dbReference type="EMBL" id="ML977154">
    <property type="protein sequence ID" value="KAF1986930.1"/>
    <property type="molecule type" value="Genomic_DNA"/>
</dbReference>
<dbReference type="InterPro" id="IPR002347">
    <property type="entry name" value="SDR_fam"/>
</dbReference>
<gene>
    <name evidence="6" type="ORF">K402DRAFT_376128</name>
</gene>
<dbReference type="InterPro" id="IPR020904">
    <property type="entry name" value="Sc_DH/Rdtase_CS"/>
</dbReference>
<evidence type="ECO:0000256" key="2">
    <source>
        <dbReference type="ARBA" id="ARBA00022857"/>
    </source>
</evidence>
<feature type="compositionally biased region" description="Basic and acidic residues" evidence="5">
    <location>
        <begin position="174"/>
        <end position="187"/>
    </location>
</feature>
<proteinExistence type="inferred from homology"/>
<name>A0A6G1H1N6_9PEZI</name>
<dbReference type="PANTHER" id="PTHR43618:SF18">
    <property type="entry name" value="SHORT CHAIN DEHYDROGENASE_REDUCTASE FAMILY (AFU_ORTHOLOGUE AFUA_5G12480)"/>
    <property type="match status" value="1"/>
</dbReference>
<evidence type="ECO:0000313" key="6">
    <source>
        <dbReference type="EMBL" id="KAF1986930.1"/>
    </source>
</evidence>
<reference evidence="6" key="1">
    <citation type="journal article" date="2020" name="Stud. Mycol.">
        <title>101 Dothideomycetes genomes: a test case for predicting lifestyles and emergence of pathogens.</title>
        <authorList>
            <person name="Haridas S."/>
            <person name="Albert R."/>
            <person name="Binder M."/>
            <person name="Bloem J."/>
            <person name="Labutti K."/>
            <person name="Salamov A."/>
            <person name="Andreopoulos B."/>
            <person name="Baker S."/>
            <person name="Barry K."/>
            <person name="Bills G."/>
            <person name="Bluhm B."/>
            <person name="Cannon C."/>
            <person name="Castanera R."/>
            <person name="Culley D."/>
            <person name="Daum C."/>
            <person name="Ezra D."/>
            <person name="Gonzalez J."/>
            <person name="Henrissat B."/>
            <person name="Kuo A."/>
            <person name="Liang C."/>
            <person name="Lipzen A."/>
            <person name="Lutzoni F."/>
            <person name="Magnuson J."/>
            <person name="Mondo S."/>
            <person name="Nolan M."/>
            <person name="Ohm R."/>
            <person name="Pangilinan J."/>
            <person name="Park H.-J."/>
            <person name="Ramirez L."/>
            <person name="Alfaro M."/>
            <person name="Sun H."/>
            <person name="Tritt A."/>
            <person name="Yoshinaga Y."/>
            <person name="Zwiers L.-H."/>
            <person name="Turgeon B."/>
            <person name="Goodwin S."/>
            <person name="Spatafora J."/>
            <person name="Crous P."/>
            <person name="Grigoriev I."/>
        </authorList>
    </citation>
    <scope>NUCLEOTIDE SEQUENCE</scope>
    <source>
        <strain evidence="6">CBS 113979</strain>
    </source>
</reference>
<accession>A0A6G1H1N6</accession>
<keyword evidence="3" id="KW-0560">Oxidoreductase</keyword>
<dbReference type="GO" id="GO:0016491">
    <property type="term" value="F:oxidoreductase activity"/>
    <property type="evidence" value="ECO:0007669"/>
    <property type="project" value="UniProtKB-KW"/>
</dbReference>
<organism evidence="6 7">
    <name type="scientific">Aulographum hederae CBS 113979</name>
    <dbReference type="NCBI Taxonomy" id="1176131"/>
    <lineage>
        <taxon>Eukaryota</taxon>
        <taxon>Fungi</taxon>
        <taxon>Dikarya</taxon>
        <taxon>Ascomycota</taxon>
        <taxon>Pezizomycotina</taxon>
        <taxon>Dothideomycetes</taxon>
        <taxon>Pleosporomycetidae</taxon>
        <taxon>Aulographales</taxon>
        <taxon>Aulographaceae</taxon>
    </lineage>
</organism>
<dbReference type="PRINTS" id="PR00081">
    <property type="entry name" value="GDHRDH"/>
</dbReference>
<dbReference type="Proteomes" id="UP000800041">
    <property type="component" value="Unassembled WGS sequence"/>
</dbReference>
<dbReference type="InterPro" id="IPR052178">
    <property type="entry name" value="Sec_Metab_Biosynth_SDR"/>
</dbReference>
<keyword evidence="7" id="KW-1185">Reference proteome</keyword>
<evidence type="ECO:0000256" key="1">
    <source>
        <dbReference type="ARBA" id="ARBA00006484"/>
    </source>
</evidence>
<dbReference type="Pfam" id="PF13561">
    <property type="entry name" value="adh_short_C2"/>
    <property type="match status" value="1"/>
</dbReference>
<comment type="similarity">
    <text evidence="1 4">Belongs to the short-chain dehydrogenases/reductases (SDR) family.</text>
</comment>
<dbReference type="PANTHER" id="PTHR43618">
    <property type="entry name" value="7-ALPHA-HYDROXYSTEROID DEHYDROGENASE"/>
    <property type="match status" value="1"/>
</dbReference>
<feature type="region of interest" description="Disordered" evidence="5">
    <location>
        <begin position="163"/>
        <end position="195"/>
    </location>
</feature>
<dbReference type="Pfam" id="PF00106">
    <property type="entry name" value="adh_short"/>
    <property type="match status" value="1"/>
</dbReference>
<dbReference type="OrthoDB" id="2898618at2759"/>
<evidence type="ECO:0000313" key="7">
    <source>
        <dbReference type="Proteomes" id="UP000800041"/>
    </source>
</evidence>
<keyword evidence="2" id="KW-0521">NADP</keyword>
<evidence type="ECO:0000256" key="5">
    <source>
        <dbReference type="SAM" id="MobiDB-lite"/>
    </source>
</evidence>
<dbReference type="AlphaFoldDB" id="A0A6G1H1N6"/>
<dbReference type="PROSITE" id="PS00061">
    <property type="entry name" value="ADH_SHORT"/>
    <property type="match status" value="1"/>
</dbReference>
<protein>
    <submittedName>
        <fullName evidence="6">NAD(P)-binding protein</fullName>
    </submittedName>
</protein>
<dbReference type="PRINTS" id="PR00080">
    <property type="entry name" value="SDRFAMILY"/>
</dbReference>
<evidence type="ECO:0000256" key="4">
    <source>
        <dbReference type="RuleBase" id="RU000363"/>
    </source>
</evidence>